<dbReference type="EMBL" id="BTGU01000002">
    <property type="protein sequence ID" value="GMN28903.1"/>
    <property type="molecule type" value="Genomic_DNA"/>
</dbReference>
<dbReference type="Proteomes" id="UP001187192">
    <property type="component" value="Unassembled WGS sequence"/>
</dbReference>
<feature type="compositionally biased region" description="Low complexity" evidence="1">
    <location>
        <begin position="47"/>
        <end position="68"/>
    </location>
</feature>
<name>A0AA87ZLV0_FICCA</name>
<evidence type="ECO:0000256" key="1">
    <source>
        <dbReference type="SAM" id="MobiDB-lite"/>
    </source>
</evidence>
<keyword evidence="3" id="KW-1185">Reference proteome</keyword>
<sequence length="90" mass="9737">MRLYLLAWAPPLTHLDTWHEARGRPGSEVGGDFWLREEVSSRELCRRASSGSSRPASGAAARTRGASRWAKEASLGKDDGARDSGSLALL</sequence>
<evidence type="ECO:0000313" key="2">
    <source>
        <dbReference type="EMBL" id="GMN28903.1"/>
    </source>
</evidence>
<evidence type="ECO:0000313" key="3">
    <source>
        <dbReference type="Proteomes" id="UP001187192"/>
    </source>
</evidence>
<dbReference type="AlphaFoldDB" id="A0AA87ZLV0"/>
<feature type="region of interest" description="Disordered" evidence="1">
    <location>
        <begin position="45"/>
        <end position="90"/>
    </location>
</feature>
<reference evidence="2" key="1">
    <citation type="submission" date="2023-07" db="EMBL/GenBank/DDBJ databases">
        <title>draft genome sequence of fig (Ficus carica).</title>
        <authorList>
            <person name="Takahashi T."/>
            <person name="Nishimura K."/>
        </authorList>
    </citation>
    <scope>NUCLEOTIDE SEQUENCE</scope>
</reference>
<comment type="caution">
    <text evidence="2">The sequence shown here is derived from an EMBL/GenBank/DDBJ whole genome shotgun (WGS) entry which is preliminary data.</text>
</comment>
<feature type="compositionally biased region" description="Basic and acidic residues" evidence="1">
    <location>
        <begin position="69"/>
        <end position="82"/>
    </location>
</feature>
<organism evidence="2 3">
    <name type="scientific">Ficus carica</name>
    <name type="common">Common fig</name>
    <dbReference type="NCBI Taxonomy" id="3494"/>
    <lineage>
        <taxon>Eukaryota</taxon>
        <taxon>Viridiplantae</taxon>
        <taxon>Streptophyta</taxon>
        <taxon>Embryophyta</taxon>
        <taxon>Tracheophyta</taxon>
        <taxon>Spermatophyta</taxon>
        <taxon>Magnoliopsida</taxon>
        <taxon>eudicotyledons</taxon>
        <taxon>Gunneridae</taxon>
        <taxon>Pentapetalae</taxon>
        <taxon>rosids</taxon>
        <taxon>fabids</taxon>
        <taxon>Rosales</taxon>
        <taxon>Moraceae</taxon>
        <taxon>Ficeae</taxon>
        <taxon>Ficus</taxon>
    </lineage>
</organism>
<proteinExistence type="predicted"/>
<protein>
    <submittedName>
        <fullName evidence="2">Uncharacterized protein</fullName>
    </submittedName>
</protein>
<accession>A0AA87ZLV0</accession>
<gene>
    <name evidence="2" type="ORF">TIFTF001_002229</name>
</gene>